<evidence type="ECO:0000256" key="1">
    <source>
        <dbReference type="ARBA" id="ARBA00008061"/>
    </source>
</evidence>
<evidence type="ECO:0000313" key="8">
    <source>
        <dbReference type="EMBL" id="RUT48383.1"/>
    </source>
</evidence>
<evidence type="ECO:0000256" key="6">
    <source>
        <dbReference type="SAM" id="MobiDB-lite"/>
    </source>
</evidence>
<dbReference type="RefSeq" id="WP_127189981.1">
    <property type="nucleotide sequence ID" value="NZ_RZNY01000001.1"/>
</dbReference>
<dbReference type="GO" id="GO:0043169">
    <property type="term" value="F:cation binding"/>
    <property type="evidence" value="ECO:0007669"/>
    <property type="project" value="InterPro"/>
</dbReference>
<dbReference type="Pfam" id="PF00128">
    <property type="entry name" value="Alpha-amylase"/>
    <property type="match status" value="1"/>
</dbReference>
<feature type="region of interest" description="Disordered" evidence="6">
    <location>
        <begin position="42"/>
        <end position="69"/>
    </location>
</feature>
<dbReference type="Pfam" id="PF23915">
    <property type="entry name" value="SusG_C"/>
    <property type="match status" value="1"/>
</dbReference>
<comment type="catalytic activity">
    <reaction evidence="5">
        <text>Endohydrolysis of (1-&gt;4)-alpha-D-glucosidic linkages in polysaccharides containing three or more (1-&gt;4)-alpha-linked D-glucose units.</text>
        <dbReference type="EC" id="3.2.1.1"/>
    </reaction>
</comment>
<dbReference type="AlphaFoldDB" id="A0A3S1BSD7"/>
<dbReference type="InterPro" id="IPR006047">
    <property type="entry name" value="GH13_cat_dom"/>
</dbReference>
<protein>
    <recommendedName>
        <fullName evidence="5">Alpha-amylase</fullName>
        <ecNumber evidence="5">3.2.1.1</ecNumber>
    </recommendedName>
</protein>
<dbReference type="PANTHER" id="PTHR10357">
    <property type="entry name" value="ALPHA-AMYLASE FAMILY MEMBER"/>
    <property type="match status" value="1"/>
</dbReference>
<dbReference type="InterPro" id="IPR006046">
    <property type="entry name" value="Alpha_amylase"/>
</dbReference>
<dbReference type="InterPro" id="IPR013780">
    <property type="entry name" value="Glyco_hydro_b"/>
</dbReference>
<comment type="similarity">
    <text evidence="1 4">Belongs to the glycosyl hydrolase 13 family.</text>
</comment>
<dbReference type="Gene3D" id="3.90.400.10">
    <property type="entry name" value="Oligo-1,6-glucosidase, Domain 2"/>
    <property type="match status" value="1"/>
</dbReference>
<dbReference type="SMART" id="SM00642">
    <property type="entry name" value="Aamy"/>
    <property type="match status" value="1"/>
</dbReference>
<dbReference type="SUPFAM" id="SSF51445">
    <property type="entry name" value="(Trans)glycosidases"/>
    <property type="match status" value="1"/>
</dbReference>
<dbReference type="GO" id="GO:0004556">
    <property type="term" value="F:alpha-amylase activity"/>
    <property type="evidence" value="ECO:0007669"/>
    <property type="project" value="UniProtKB-UniRule"/>
</dbReference>
<keyword evidence="3 5" id="KW-0326">Glycosidase</keyword>
<evidence type="ECO:0000256" key="4">
    <source>
        <dbReference type="RuleBase" id="RU003615"/>
    </source>
</evidence>
<dbReference type="InterPro" id="IPR045857">
    <property type="entry name" value="O16G_dom_2"/>
</dbReference>
<evidence type="ECO:0000256" key="3">
    <source>
        <dbReference type="ARBA" id="ARBA00023295"/>
    </source>
</evidence>
<name>A0A3S1BSD7_9BACL</name>
<reference evidence="8 9" key="1">
    <citation type="submission" date="2018-12" db="EMBL/GenBank/DDBJ databases">
        <authorList>
            <person name="Sun L."/>
            <person name="Chen Z."/>
        </authorList>
    </citation>
    <scope>NUCLEOTIDE SEQUENCE [LARGE SCALE GENOMIC DNA]</scope>
    <source>
        <strain evidence="8 9">DSM 15890</strain>
    </source>
</reference>
<keyword evidence="5" id="KW-0119">Carbohydrate metabolism</keyword>
<dbReference type="PROSITE" id="PS51257">
    <property type="entry name" value="PROKAR_LIPOPROTEIN"/>
    <property type="match status" value="1"/>
</dbReference>
<dbReference type="PANTHER" id="PTHR10357:SF179">
    <property type="entry name" value="NEUTRAL AND BASIC AMINO ACID TRANSPORT PROTEIN RBAT"/>
    <property type="match status" value="1"/>
</dbReference>
<feature type="domain" description="Glycosyl hydrolase family 13 catalytic" evidence="7">
    <location>
        <begin position="80"/>
        <end position="463"/>
    </location>
</feature>
<dbReference type="Gene3D" id="2.60.40.1180">
    <property type="entry name" value="Golgi alpha-mannosidase II"/>
    <property type="match status" value="1"/>
</dbReference>
<comment type="caution">
    <text evidence="8">The sequence shown here is derived from an EMBL/GenBank/DDBJ whole genome shotgun (WGS) entry which is preliminary data.</text>
</comment>
<dbReference type="Proteomes" id="UP000279446">
    <property type="component" value="Unassembled WGS sequence"/>
</dbReference>
<evidence type="ECO:0000256" key="5">
    <source>
        <dbReference type="RuleBase" id="RU361134"/>
    </source>
</evidence>
<dbReference type="Gene3D" id="3.20.20.80">
    <property type="entry name" value="Glycosidases"/>
    <property type="match status" value="1"/>
</dbReference>
<evidence type="ECO:0000256" key="2">
    <source>
        <dbReference type="ARBA" id="ARBA00022801"/>
    </source>
</evidence>
<evidence type="ECO:0000313" key="9">
    <source>
        <dbReference type="Proteomes" id="UP000279446"/>
    </source>
</evidence>
<keyword evidence="2 5" id="KW-0378">Hydrolase</keyword>
<keyword evidence="9" id="KW-1185">Reference proteome</keyword>
<dbReference type="PRINTS" id="PR00110">
    <property type="entry name" value="ALPHAAMYLASE"/>
</dbReference>
<evidence type="ECO:0000259" key="7">
    <source>
        <dbReference type="SMART" id="SM00642"/>
    </source>
</evidence>
<gene>
    <name evidence="8" type="ORF">EJP82_00065</name>
</gene>
<dbReference type="EC" id="3.2.1.1" evidence="5"/>
<dbReference type="InterPro" id="IPR056300">
    <property type="entry name" value="SusG-like_C"/>
</dbReference>
<dbReference type="InterPro" id="IPR017853">
    <property type="entry name" value="GH"/>
</dbReference>
<dbReference type="GO" id="GO:0009313">
    <property type="term" value="P:oligosaccharide catabolic process"/>
    <property type="evidence" value="ECO:0007669"/>
    <property type="project" value="TreeGrafter"/>
</dbReference>
<dbReference type="EMBL" id="RZNY01000001">
    <property type="protein sequence ID" value="RUT48383.1"/>
    <property type="molecule type" value="Genomic_DNA"/>
</dbReference>
<sequence>MKYRNWFISSSQTSRWTLHVALVTTLFIVLLTGCTGGISNTSSNGANETESPTNNLSNDPSIPTLTTTSLDTQPSTVYYEIFVRSFYDSDGDGIGDFKGLTEKLDYLNDGNPDTDNDLGIGGIWLMPINTSPSYHGYDVSNYREVNPDYGTMEDFTNFINEAHKRGIKVIMDLVVNHTSNENPWFTQSAKDKSSKYRNWYVWAEDSNRSLGGTSAASTGDPWHTVEGKDGHYLGIFWGGMPDLNFDNQEVRDEMKDIGKFWLEKGLDGFRVDAAKHIYEDLLTDKSQETTDKNVAWWQEFRSGLVQSNPNTYLVSEVWDKGAVTVASYLNKAFDSSFNFSLAETIIQSAKSERDNNIGFILERTYKLYAEKSGGEFVDATFLTNHDLNRVMSQLEGNKEHAKMAASLLLTLPGNPFIYYGEEIGMLGVKPDEGIREPMVWFTDDSAAGQATWQASINNHGTARSSVEEQLSDPDSLLSHYRQLIRWKSSIPALRDGGIQEYTTDNASLAAYIRQSDEETVLVVHNLSGKEQTLGLALDTDLGEFKSILQATKPEATLTSNTLTLPAYTTVILK</sequence>
<dbReference type="CDD" id="cd11316">
    <property type="entry name" value="AmyAc_bac2_AmyA"/>
    <property type="match status" value="1"/>
</dbReference>
<dbReference type="SUPFAM" id="SSF51011">
    <property type="entry name" value="Glycosyl hydrolase domain"/>
    <property type="match status" value="1"/>
</dbReference>
<dbReference type="OrthoDB" id="9805159at2"/>
<proteinExistence type="inferred from homology"/>
<organism evidence="8 9">
    <name type="scientific">Paenibacillus anaericanus</name>
    <dbReference type="NCBI Taxonomy" id="170367"/>
    <lineage>
        <taxon>Bacteria</taxon>
        <taxon>Bacillati</taxon>
        <taxon>Bacillota</taxon>
        <taxon>Bacilli</taxon>
        <taxon>Bacillales</taxon>
        <taxon>Paenibacillaceae</taxon>
        <taxon>Paenibacillus</taxon>
    </lineage>
</organism>
<accession>A0A3S1BSD7</accession>